<dbReference type="Gene3D" id="3.30.1050.10">
    <property type="entry name" value="SCP2 sterol-binding domain"/>
    <property type="match status" value="1"/>
</dbReference>
<protein>
    <submittedName>
        <fullName evidence="2">Sterol carrier family protein</fullName>
    </submittedName>
</protein>
<dbReference type="Pfam" id="PF02036">
    <property type="entry name" value="SCP2"/>
    <property type="match status" value="1"/>
</dbReference>
<dbReference type="InterPro" id="IPR003033">
    <property type="entry name" value="SCP2_sterol-bd_dom"/>
</dbReference>
<organism evidence="2 3">
    <name type="scientific">Thalassococcus profundi</name>
    <dbReference type="NCBI Taxonomy" id="2282382"/>
    <lineage>
        <taxon>Bacteria</taxon>
        <taxon>Pseudomonadati</taxon>
        <taxon>Pseudomonadota</taxon>
        <taxon>Alphaproteobacteria</taxon>
        <taxon>Rhodobacterales</taxon>
        <taxon>Roseobacteraceae</taxon>
        <taxon>Thalassococcus</taxon>
    </lineage>
</organism>
<name>A0A369TK96_9RHOB</name>
<dbReference type="InterPro" id="IPR036527">
    <property type="entry name" value="SCP2_sterol-bd_dom_sf"/>
</dbReference>
<comment type="caution">
    <text evidence="2">The sequence shown here is derived from an EMBL/GenBank/DDBJ whole genome shotgun (WGS) entry which is preliminary data.</text>
</comment>
<reference evidence="2 3" key="1">
    <citation type="submission" date="2018-07" db="EMBL/GenBank/DDBJ databases">
        <title>Thalassococcus profundi sp. nov., a marine bacterium isolated from deep seawater of Okinawa Trough.</title>
        <authorList>
            <person name="Yu M."/>
        </authorList>
    </citation>
    <scope>NUCLEOTIDE SEQUENCE [LARGE SCALE GENOMIC DNA]</scope>
    <source>
        <strain evidence="2 3">WRAS1</strain>
    </source>
</reference>
<dbReference type="OrthoDB" id="9809312at2"/>
<gene>
    <name evidence="2" type="ORF">DU478_12600</name>
</gene>
<keyword evidence="3" id="KW-1185">Reference proteome</keyword>
<accession>A0A369TK96</accession>
<dbReference type="AlphaFoldDB" id="A0A369TK96"/>
<dbReference type="SUPFAM" id="SSF55718">
    <property type="entry name" value="SCP-like"/>
    <property type="match status" value="1"/>
</dbReference>
<dbReference type="RefSeq" id="WP_114511327.1">
    <property type="nucleotide sequence ID" value="NZ_QPMK01000009.1"/>
</dbReference>
<dbReference type="Proteomes" id="UP000253977">
    <property type="component" value="Unassembled WGS sequence"/>
</dbReference>
<proteinExistence type="predicted"/>
<evidence type="ECO:0000313" key="3">
    <source>
        <dbReference type="Proteomes" id="UP000253977"/>
    </source>
</evidence>
<dbReference type="EMBL" id="QPMK01000009">
    <property type="protein sequence ID" value="RDD65761.1"/>
    <property type="molecule type" value="Genomic_DNA"/>
</dbReference>
<evidence type="ECO:0000259" key="1">
    <source>
        <dbReference type="Pfam" id="PF02036"/>
    </source>
</evidence>
<evidence type="ECO:0000313" key="2">
    <source>
        <dbReference type="EMBL" id="RDD65761.1"/>
    </source>
</evidence>
<feature type="domain" description="SCP2" evidence="1">
    <location>
        <begin position="20"/>
        <end position="95"/>
    </location>
</feature>
<sequence length="96" mass="10054">MSDYVTEAVKAMNEKMDGQGFDGTAKFEIAGEGSFIVDQNGAHAGDEDAEVTLSADAETFKSILDGDLDPTSAFMSGKLAIDGDMGKAMQLAQVLN</sequence>